<reference evidence="7" key="1">
    <citation type="submission" date="2020-01" db="EMBL/GenBank/DDBJ databases">
        <authorList>
            <person name="Chen W.-M."/>
        </authorList>
    </citation>
    <scope>NUCLEOTIDE SEQUENCE</scope>
    <source>
        <strain evidence="7">CYK-10</strain>
    </source>
</reference>
<name>A0AAE4Y6K4_9RHOB</name>
<dbReference type="InterPro" id="IPR018511">
    <property type="entry name" value="Hemolysin-typ_Ca-bd_CS"/>
</dbReference>
<feature type="compositionally biased region" description="Polar residues" evidence="5">
    <location>
        <begin position="433"/>
        <end position="442"/>
    </location>
</feature>
<feature type="region of interest" description="Disordered" evidence="5">
    <location>
        <begin position="428"/>
        <end position="458"/>
    </location>
</feature>
<keyword evidence="3" id="KW-0964">Secreted</keyword>
<accession>A0AAE4Y6K4</accession>
<evidence type="ECO:0000256" key="2">
    <source>
        <dbReference type="ARBA" id="ARBA00004613"/>
    </source>
</evidence>
<dbReference type="InterPro" id="IPR001343">
    <property type="entry name" value="Hemolysn_Ca-bd"/>
</dbReference>
<sequence length="567" mass="58316">MTTYVMFNNNIGADIFYNLASGDIFLQTASSSFVSWMTVFETGIYATGQGVSVSVNGLMNVGHIDLLGGDQVIIGATATVMMTAAYGFHLTGDLGAAVTTLDNQGSIYSANTPLSAALTVQLDSPTAFGMGLGARLNNKGLISSSGTGVAINEASNGAEASAILVNSGEIIGRQAVTLSGAADRIVNHGQMTGSHDAVIFGKTNQTYDFAPHILNTGTITFARVDTGNPAAAAIALERGQSLMSSAEIVNSGRIDGQGKAIYLDLDSASVTNTGTILGDILSLGGAVTISNHAGKIQGNITTGAGSDTLTNAATLVGSVDLGAGSDIMDLRGGRILGIQTITGGDDSDTYYVSSGSTPITENASDPGIDQVFAESSFRLRNGLENLTLLEGADFNGFGNNLNNTITGNNGENRLFGAIGNDQLIASAGDDSLEGNSGNDTLSGGNGDDILNGGTGTDQLTGGADGDIFRFRRVNEMSKVNPDLITDFLQVEDRIDLSALDANRVNSLSDDAFLFIGTAAFSNVAGQLRYEIVSGTTSLHMDLNGDSVIDYTIRATGSIAFTASDFLL</sequence>
<organism evidence="7 8">
    <name type="scientific">Stagnihabitans tardus</name>
    <dbReference type="NCBI Taxonomy" id="2699202"/>
    <lineage>
        <taxon>Bacteria</taxon>
        <taxon>Pseudomonadati</taxon>
        <taxon>Pseudomonadota</taxon>
        <taxon>Alphaproteobacteria</taxon>
        <taxon>Rhodobacterales</taxon>
        <taxon>Paracoccaceae</taxon>
        <taxon>Stagnihabitans</taxon>
    </lineage>
</organism>
<feature type="domain" description="Peptidase M10 serralysin C-terminal" evidence="6">
    <location>
        <begin position="362"/>
        <end position="566"/>
    </location>
</feature>
<dbReference type="Proteomes" id="UP001193501">
    <property type="component" value="Unassembled WGS sequence"/>
</dbReference>
<evidence type="ECO:0000256" key="3">
    <source>
        <dbReference type="ARBA" id="ARBA00022525"/>
    </source>
</evidence>
<dbReference type="AlphaFoldDB" id="A0AAE4Y6K4"/>
<dbReference type="EMBL" id="JAABNR010000001">
    <property type="protein sequence ID" value="NBZ86042.1"/>
    <property type="molecule type" value="Genomic_DNA"/>
</dbReference>
<dbReference type="SUPFAM" id="SSF51120">
    <property type="entry name" value="beta-Roll"/>
    <property type="match status" value="1"/>
</dbReference>
<comment type="subcellular location">
    <subcellularLocation>
        <location evidence="2">Secreted</location>
    </subcellularLocation>
</comment>
<dbReference type="PROSITE" id="PS00330">
    <property type="entry name" value="HEMOLYSIN_CALCIUM"/>
    <property type="match status" value="3"/>
</dbReference>
<dbReference type="InterPro" id="IPR013858">
    <property type="entry name" value="Peptidase_M10B_C"/>
</dbReference>
<dbReference type="Pfam" id="PF00353">
    <property type="entry name" value="HemolysinCabind"/>
    <property type="match status" value="2"/>
</dbReference>
<dbReference type="PRINTS" id="PR00313">
    <property type="entry name" value="CABNDNGRPT"/>
</dbReference>
<dbReference type="GO" id="GO:0005509">
    <property type="term" value="F:calcium ion binding"/>
    <property type="evidence" value="ECO:0007669"/>
    <property type="project" value="InterPro"/>
</dbReference>
<evidence type="ECO:0000256" key="4">
    <source>
        <dbReference type="ARBA" id="ARBA00022737"/>
    </source>
</evidence>
<dbReference type="Gene3D" id="2.150.10.10">
    <property type="entry name" value="Serralysin-like metalloprotease, C-terminal"/>
    <property type="match status" value="2"/>
</dbReference>
<keyword evidence="8" id="KW-1185">Reference proteome</keyword>
<protein>
    <recommendedName>
        <fullName evidence="6">Peptidase M10 serralysin C-terminal domain-containing protein</fullName>
    </recommendedName>
</protein>
<evidence type="ECO:0000313" key="7">
    <source>
        <dbReference type="EMBL" id="NBZ86042.1"/>
    </source>
</evidence>
<evidence type="ECO:0000259" key="6">
    <source>
        <dbReference type="Pfam" id="PF08548"/>
    </source>
</evidence>
<dbReference type="Pfam" id="PF08548">
    <property type="entry name" value="Peptidase_M10_C"/>
    <property type="match status" value="1"/>
</dbReference>
<evidence type="ECO:0000256" key="1">
    <source>
        <dbReference type="ARBA" id="ARBA00001913"/>
    </source>
</evidence>
<proteinExistence type="predicted"/>
<comment type="caution">
    <text evidence="7">The sequence shown here is derived from an EMBL/GenBank/DDBJ whole genome shotgun (WGS) entry which is preliminary data.</text>
</comment>
<gene>
    <name evidence="7" type="ORF">GV832_00470</name>
</gene>
<keyword evidence="4" id="KW-0677">Repeat</keyword>
<dbReference type="RefSeq" id="WP_168772851.1">
    <property type="nucleotide sequence ID" value="NZ_JAABNR010000001.1"/>
</dbReference>
<evidence type="ECO:0000256" key="5">
    <source>
        <dbReference type="SAM" id="MobiDB-lite"/>
    </source>
</evidence>
<dbReference type="GO" id="GO:0005615">
    <property type="term" value="C:extracellular space"/>
    <property type="evidence" value="ECO:0007669"/>
    <property type="project" value="InterPro"/>
</dbReference>
<dbReference type="InterPro" id="IPR011049">
    <property type="entry name" value="Serralysin-like_metalloprot_C"/>
</dbReference>
<evidence type="ECO:0000313" key="8">
    <source>
        <dbReference type="Proteomes" id="UP001193501"/>
    </source>
</evidence>
<comment type="cofactor">
    <cofactor evidence="1">
        <name>Ca(2+)</name>
        <dbReference type="ChEBI" id="CHEBI:29108"/>
    </cofactor>
</comment>